<name>A0A4Q1AGQ6_9BACT</name>
<accession>A0A4Q1AGQ6</accession>
<dbReference type="OrthoDB" id="9940515at2"/>
<gene>
    <name evidence="1" type="ORF">CRV07_12940</name>
</gene>
<proteinExistence type="predicted"/>
<organism evidence="1 2">
    <name type="scientific">Halarcobacter ebronensis</name>
    <dbReference type="NCBI Taxonomy" id="1462615"/>
    <lineage>
        <taxon>Bacteria</taxon>
        <taxon>Pseudomonadati</taxon>
        <taxon>Campylobacterota</taxon>
        <taxon>Epsilonproteobacteria</taxon>
        <taxon>Campylobacterales</taxon>
        <taxon>Arcobacteraceae</taxon>
        <taxon>Halarcobacter</taxon>
    </lineage>
</organism>
<protein>
    <submittedName>
        <fullName evidence="1">Uncharacterized protein</fullName>
    </submittedName>
</protein>
<comment type="caution">
    <text evidence="1">The sequence shown here is derived from an EMBL/GenBank/DDBJ whole genome shotgun (WGS) entry which is preliminary data.</text>
</comment>
<keyword evidence="2" id="KW-1185">Reference proteome</keyword>
<dbReference type="RefSeq" id="WP_129088057.1">
    <property type="nucleotide sequence ID" value="NZ_CP053836.1"/>
</dbReference>
<evidence type="ECO:0000313" key="2">
    <source>
        <dbReference type="Proteomes" id="UP000289758"/>
    </source>
</evidence>
<dbReference type="AlphaFoldDB" id="A0A4Q1AGQ6"/>
<sequence>MKVIYLVLSEGSELEFVGSDENYNFLRNEYFNYMVDEEQKVFSFPFPNNGELLVNFDEVVAIYAEEDTEEFDDEDDE</sequence>
<reference evidence="1 2" key="1">
    <citation type="submission" date="2017-10" db="EMBL/GenBank/DDBJ databases">
        <title>Genomics of the genus Arcobacter.</title>
        <authorList>
            <person name="Perez-Cataluna A."/>
            <person name="Figueras M.J."/>
        </authorList>
    </citation>
    <scope>NUCLEOTIDE SEQUENCE [LARGE SCALE GENOMIC DNA]</scope>
    <source>
        <strain evidence="1 2">CECT 8441</strain>
    </source>
</reference>
<dbReference type="Proteomes" id="UP000289758">
    <property type="component" value="Unassembled WGS sequence"/>
</dbReference>
<dbReference type="EMBL" id="PDKK01000014">
    <property type="protein sequence ID" value="RXK02791.1"/>
    <property type="molecule type" value="Genomic_DNA"/>
</dbReference>
<evidence type="ECO:0000313" key="1">
    <source>
        <dbReference type="EMBL" id="RXK02791.1"/>
    </source>
</evidence>